<dbReference type="Pfam" id="PF24517">
    <property type="entry name" value="CBM96"/>
    <property type="match status" value="1"/>
</dbReference>
<dbReference type="GO" id="GO:0005576">
    <property type="term" value="C:extracellular region"/>
    <property type="evidence" value="ECO:0007669"/>
    <property type="project" value="UniProtKB-SubCell"/>
</dbReference>
<dbReference type="InterPro" id="IPR055372">
    <property type="entry name" value="CBM96"/>
</dbReference>
<accession>A0A1M5XVX9</accession>
<evidence type="ECO:0000259" key="8">
    <source>
        <dbReference type="Pfam" id="PF24517"/>
    </source>
</evidence>
<dbReference type="RefSeq" id="WP_073340759.1">
    <property type="nucleotide sequence ID" value="NZ_FQXM01000037.1"/>
</dbReference>
<feature type="domain" description="CBM-cenC" evidence="6">
    <location>
        <begin position="938"/>
        <end position="1069"/>
    </location>
</feature>
<feature type="compositionally biased region" description="Acidic residues" evidence="5">
    <location>
        <begin position="196"/>
        <end position="221"/>
    </location>
</feature>
<proteinExistence type="predicted"/>
<dbReference type="AlphaFoldDB" id="A0A1M5XVX9"/>
<dbReference type="Gene3D" id="2.60.120.260">
    <property type="entry name" value="Galactose-binding domain-like"/>
    <property type="match status" value="1"/>
</dbReference>
<comment type="subcellular location">
    <subcellularLocation>
        <location evidence="1">Secreted</location>
    </subcellularLocation>
</comment>
<keyword evidence="10" id="KW-1185">Reference proteome</keyword>
<keyword evidence="3" id="KW-0732">Signal</keyword>
<dbReference type="STRING" id="1121316.SAMN02745207_03945"/>
<feature type="domain" description="Carbohydrate-binding module family 96" evidence="8">
    <location>
        <begin position="440"/>
        <end position="602"/>
    </location>
</feature>
<evidence type="ECO:0000256" key="2">
    <source>
        <dbReference type="ARBA" id="ARBA00022525"/>
    </source>
</evidence>
<name>A0A1M5XVX9_9CLOT</name>
<feature type="region of interest" description="Disordered" evidence="5">
    <location>
        <begin position="181"/>
        <end position="265"/>
    </location>
</feature>
<dbReference type="SUPFAM" id="SSF49785">
    <property type="entry name" value="Galactose-binding domain-like"/>
    <property type="match status" value="1"/>
</dbReference>
<feature type="compositionally biased region" description="Acidic residues" evidence="5">
    <location>
        <begin position="237"/>
        <end position="249"/>
    </location>
</feature>
<evidence type="ECO:0000313" key="10">
    <source>
        <dbReference type="Proteomes" id="UP000184447"/>
    </source>
</evidence>
<evidence type="ECO:0000256" key="1">
    <source>
        <dbReference type="ARBA" id="ARBA00004613"/>
    </source>
</evidence>
<keyword evidence="2" id="KW-0964">Secreted</keyword>
<dbReference type="NCBIfam" id="NF033679">
    <property type="entry name" value="DNRLRE_dom"/>
    <property type="match status" value="1"/>
</dbReference>
<dbReference type="EMBL" id="FQXM01000037">
    <property type="protein sequence ID" value="SHI03413.1"/>
    <property type="molecule type" value="Genomic_DNA"/>
</dbReference>
<dbReference type="Pfam" id="PF02018">
    <property type="entry name" value="CBM_4_9"/>
    <property type="match status" value="1"/>
</dbReference>
<evidence type="ECO:0000256" key="5">
    <source>
        <dbReference type="SAM" id="MobiDB-lite"/>
    </source>
</evidence>
<protein>
    <submittedName>
        <fullName evidence="9">YD repeat-containing protein</fullName>
    </submittedName>
</protein>
<dbReference type="InterPro" id="IPR008979">
    <property type="entry name" value="Galactose-bd-like_sf"/>
</dbReference>
<evidence type="ECO:0000313" key="9">
    <source>
        <dbReference type="EMBL" id="SHI03413.1"/>
    </source>
</evidence>
<dbReference type="Proteomes" id="UP000184447">
    <property type="component" value="Unassembled WGS sequence"/>
</dbReference>
<evidence type="ECO:0000259" key="7">
    <source>
        <dbReference type="Pfam" id="PF20148"/>
    </source>
</evidence>
<dbReference type="InterPro" id="IPR003305">
    <property type="entry name" value="CenC_carb-bd"/>
</dbReference>
<dbReference type="GO" id="GO:0016798">
    <property type="term" value="F:hydrolase activity, acting on glycosyl bonds"/>
    <property type="evidence" value="ECO:0007669"/>
    <property type="project" value="InterPro"/>
</dbReference>
<gene>
    <name evidence="9" type="ORF">SAMN02745207_03945</name>
</gene>
<feature type="domain" description="DUF6531" evidence="7">
    <location>
        <begin position="628"/>
        <end position="701"/>
    </location>
</feature>
<keyword evidence="4" id="KW-0378">Hydrolase</keyword>
<reference evidence="9 10" key="1">
    <citation type="submission" date="2016-11" db="EMBL/GenBank/DDBJ databases">
        <authorList>
            <person name="Jaros S."/>
            <person name="Januszkiewicz K."/>
            <person name="Wedrychowicz H."/>
        </authorList>
    </citation>
    <scope>NUCLEOTIDE SEQUENCE [LARGE SCALE GENOMIC DNA]</scope>
    <source>
        <strain evidence="9 10">DSM 8605</strain>
    </source>
</reference>
<dbReference type="InterPro" id="IPR045351">
    <property type="entry name" value="DUF6531"/>
</dbReference>
<dbReference type="OrthoDB" id="9771173at2"/>
<evidence type="ECO:0000256" key="3">
    <source>
        <dbReference type="ARBA" id="ARBA00022729"/>
    </source>
</evidence>
<dbReference type="Pfam" id="PF20148">
    <property type="entry name" value="DUF6531"/>
    <property type="match status" value="1"/>
</dbReference>
<evidence type="ECO:0000259" key="6">
    <source>
        <dbReference type="Pfam" id="PF02018"/>
    </source>
</evidence>
<evidence type="ECO:0000256" key="4">
    <source>
        <dbReference type="ARBA" id="ARBA00022801"/>
    </source>
</evidence>
<organism evidence="9 10">
    <name type="scientific">Clostridium grantii DSM 8605</name>
    <dbReference type="NCBI Taxonomy" id="1121316"/>
    <lineage>
        <taxon>Bacteria</taxon>
        <taxon>Bacillati</taxon>
        <taxon>Bacillota</taxon>
        <taxon>Clostridia</taxon>
        <taxon>Eubacteriales</taxon>
        <taxon>Clostridiaceae</taxon>
        <taxon>Clostridium</taxon>
    </lineage>
</organism>
<sequence length="1157" mass="131492">MSSFKKIVSTVILSIFICNIVPMTVLAENINKNYTEPQFSNYENKINKEESKIVKEDTEKRERNVKHFLKEDNTYEAVIYPYSVHYNNNGQWEDIDNTLIDSTDEDNNSILENKNNSYKVKFGKKVDSNKLVSIKKDKYEIYWNLVDESEISEDNVNNTNLPIEEQLESTEEATPDIEDTIESNAEKDIETNTEVIEAEEDVEINEDVEPQGESEIEDSTEIESSSNVEDSDKSTQDVDETSETDETTETTEVSQTKQKEEDSISENKVNLKYYNNLNKNSQLEVVDRNLDKLQELSENDKKRTLTKTESTVIFKDIYNNVDLSYNVEPDKFKETIIINEKTSNPEFRFNLYAKNLIAEINKDKSISFYDSEDKENVIFVIDAPFMYDSNGEESTDIEIKLEETKKGYELIITPSNEWLNSGDRVYPIYVDPTLTTSLDVNDIMDAHVSQNYAGTNYQVSSILKTGYGSSSGINRSYMSFELPTTLSSADMIIDAELCLWLNNDASTSRQVDAHKVTGSWSSSTITWNNKPAYSSKIEDYKLVQGVAGNYFSWDVTEIVKEWHSTGTNYGFMLKNHDESTGYTEYRSSDTTIAGARPQIVLSYVNNSGLESYWTYHSQSVGRAGTGFVNDYNGNLIFTHNDLSMNGNLMPVSINHVFNSNEKSTDIKYGFGWRTNLSQRIENQTIGGTNYYVYTDEDGTKHYLKLDSASGEIKDESGLNITLTINSASTDERYVLKDKEDNKLTFTSTGYLKKIYDNNGSYIQLNYSGTTLIEVIDGAKRKTTLTRNADGSLKEIIDQSNRKTTFTYTNSKLTYITYPDGKYSSYTYDANNNLSEAKNYDGYRITYSYYTVKPYRINKIQESNTNGTLGEQLDVTYGYNTTTFKDYRGKKNIYQFNDYGNTISIRDDEGYAQYYKYNESGFNKNKLTTQSKLQSSVLNYVQNHNAEVYSNWTVEPWAGSSGSGAYSTAYSYLGKQSLKINKTNTTSRHVYEQKLSLQKGKSYTLSSYVKTENISSGKGAVISVYYKDRTGAWVIVDSDHISGTNDWQRLQVTFKLPSDALTGEVYVNAGIEEETGTAYFDAMQLENGSIANRYNLVENANFTYGTETPTFWGKDEGCNSGDDIVTSDDSTYPAILDYQKKVFKINGSSTVEGSQFNY</sequence>